<evidence type="ECO:0000256" key="3">
    <source>
        <dbReference type="ARBA" id="ARBA00022833"/>
    </source>
</evidence>
<evidence type="ECO:0000256" key="1">
    <source>
        <dbReference type="ARBA" id="ARBA00022723"/>
    </source>
</evidence>
<keyword evidence="3" id="KW-0862">Zinc</keyword>
<name>A0AAW0A933_9AGAR</name>
<dbReference type="EMBL" id="JAWWNJ010000079">
    <property type="protein sequence ID" value="KAK7002398.1"/>
    <property type="molecule type" value="Genomic_DNA"/>
</dbReference>
<evidence type="ECO:0000259" key="5">
    <source>
        <dbReference type="PROSITE" id="PS50865"/>
    </source>
</evidence>
<dbReference type="Proteomes" id="UP001362999">
    <property type="component" value="Unassembled WGS sequence"/>
</dbReference>
<protein>
    <recommendedName>
        <fullName evidence="5">MYND-type domain-containing protein</fullName>
    </recommendedName>
</protein>
<evidence type="ECO:0000313" key="6">
    <source>
        <dbReference type="EMBL" id="KAK7002398.1"/>
    </source>
</evidence>
<evidence type="ECO:0000256" key="2">
    <source>
        <dbReference type="ARBA" id="ARBA00022771"/>
    </source>
</evidence>
<proteinExistence type="predicted"/>
<keyword evidence="1" id="KW-0479">Metal-binding</keyword>
<comment type="caution">
    <text evidence="6">The sequence shown here is derived from an EMBL/GenBank/DDBJ whole genome shotgun (WGS) entry which is preliminary data.</text>
</comment>
<gene>
    <name evidence="6" type="ORF">R3P38DRAFT_3283374</name>
</gene>
<dbReference type="Gene3D" id="6.10.140.2220">
    <property type="match status" value="1"/>
</dbReference>
<evidence type="ECO:0000313" key="7">
    <source>
        <dbReference type="Proteomes" id="UP001362999"/>
    </source>
</evidence>
<accession>A0AAW0A933</accession>
<dbReference type="AlphaFoldDB" id="A0AAW0A933"/>
<dbReference type="Pfam" id="PF01753">
    <property type="entry name" value="zf-MYND"/>
    <property type="match status" value="1"/>
</dbReference>
<feature type="domain" description="MYND-type" evidence="5">
    <location>
        <begin position="439"/>
        <end position="480"/>
    </location>
</feature>
<dbReference type="InterPro" id="IPR002893">
    <property type="entry name" value="Znf_MYND"/>
</dbReference>
<sequence length="647" mass="72733">MMHSSLRLSNLSKLRRSIRSLAIAAASTNPSLEERQRFADVTQDLSIEDRALLLPAFYAILDPARIPGIVSRLHEEESYADDIITDTFSAFVTLRNVIDVIMDHSLPAAALRDLWTRFWPWIEFLDEYHDTLSLVDHTSVTPAEEYSAYVSLCYAFDEADKSVRELMRGSMKNLCRIVGKALRILHLSQRPLTSEEDAGLSYMTHFFRSWFSQEDSDWSAFDDLLLGSGGTVTHLACLVVGLANRYIAEGAEDLEHSVATLGNLFIFMMSGIRQYDHGNHDQIPSAFGGELFKQGLVSTATKFGLLVCDPSMGTDRAEAVFGYVERLLSATPRHRWVVESLRAGLLPALFASRSFISLGRVLIELIPSTVYYSVLAQLRESLPQVDGLDVATVFPLERMAHDLLPVEVWKMLTGLVGYRLEHIDNYATGIRKVVMACHNVQCGEAKAKSALKVCSSCKISRYCSRECQAVDWRDAHRQVCPILSSRRKTDASMSARDKWFFEVLVHEDYGSQGKKIAAKYLQFALNHPDQVPYTLFDYSSGHPKVEVGALKEMDPSFSDEEAAMITCCDRVLFHLIKVSDGGNENPDIWLLPVRFGAQTPNFVSGLRKIVARGPLHSSEEGMDQFLTEILTLMPSWDGVNRRWWHAD</sequence>
<dbReference type="GO" id="GO:0008270">
    <property type="term" value="F:zinc ion binding"/>
    <property type="evidence" value="ECO:0007669"/>
    <property type="project" value="UniProtKB-KW"/>
</dbReference>
<keyword evidence="2 4" id="KW-0863">Zinc-finger</keyword>
<evidence type="ECO:0000256" key="4">
    <source>
        <dbReference type="PROSITE-ProRule" id="PRU00134"/>
    </source>
</evidence>
<keyword evidence="7" id="KW-1185">Reference proteome</keyword>
<reference evidence="6 7" key="1">
    <citation type="journal article" date="2024" name="J Genomics">
        <title>Draft genome sequencing and assembly of Favolaschia claudopus CIRM-BRFM 2984 isolated from oak limbs.</title>
        <authorList>
            <person name="Navarro D."/>
            <person name="Drula E."/>
            <person name="Chaduli D."/>
            <person name="Cazenave R."/>
            <person name="Ahrendt S."/>
            <person name="Wang J."/>
            <person name="Lipzen A."/>
            <person name="Daum C."/>
            <person name="Barry K."/>
            <person name="Grigoriev I.V."/>
            <person name="Favel A."/>
            <person name="Rosso M.N."/>
            <person name="Martin F."/>
        </authorList>
    </citation>
    <scope>NUCLEOTIDE SEQUENCE [LARGE SCALE GENOMIC DNA]</scope>
    <source>
        <strain evidence="6 7">CIRM-BRFM 2984</strain>
    </source>
</reference>
<dbReference type="PROSITE" id="PS50865">
    <property type="entry name" value="ZF_MYND_2"/>
    <property type="match status" value="1"/>
</dbReference>
<organism evidence="6 7">
    <name type="scientific">Favolaschia claudopus</name>
    <dbReference type="NCBI Taxonomy" id="2862362"/>
    <lineage>
        <taxon>Eukaryota</taxon>
        <taxon>Fungi</taxon>
        <taxon>Dikarya</taxon>
        <taxon>Basidiomycota</taxon>
        <taxon>Agaricomycotina</taxon>
        <taxon>Agaricomycetes</taxon>
        <taxon>Agaricomycetidae</taxon>
        <taxon>Agaricales</taxon>
        <taxon>Marasmiineae</taxon>
        <taxon>Mycenaceae</taxon>
        <taxon>Favolaschia</taxon>
    </lineage>
</organism>
<dbReference type="SUPFAM" id="SSF144232">
    <property type="entry name" value="HIT/MYND zinc finger-like"/>
    <property type="match status" value="1"/>
</dbReference>